<reference evidence="9" key="1">
    <citation type="submission" date="2022-07" db="EMBL/GenBank/DDBJ databases">
        <title>Enhanced cultured diversity of the mouse gut microbiota enables custom-made synthetic communities.</title>
        <authorList>
            <person name="Afrizal A."/>
        </authorList>
    </citation>
    <scope>NUCLEOTIDE SEQUENCE</scope>
    <source>
        <strain evidence="9">DSM 28593</strain>
    </source>
</reference>
<feature type="region of interest" description="Disordered" evidence="6">
    <location>
        <begin position="187"/>
        <end position="208"/>
    </location>
</feature>
<feature type="region of interest" description="Disordered" evidence="6">
    <location>
        <begin position="1"/>
        <end position="20"/>
    </location>
</feature>
<dbReference type="GO" id="GO:0006412">
    <property type="term" value="P:translation"/>
    <property type="evidence" value="ECO:0007669"/>
    <property type="project" value="UniProtKB-UniRule"/>
</dbReference>
<sequence length="208" mass="23068">MDKVSLAVNKRNDVGGKGEKQRLRNQGIIPGVLYDNGDSHPVQVLTKDFSNILKRYGSNAILQVSYEGNSRQVFIKEVQRDPVKQQLLHFDLQPIAADEFMQLSIPIQIEGQNAVESKGGILQRQLQEIDVEALPQDIPQVIRVDISHMDIGDVLQVGDINVAEGVKILSNPDETIILVSEAAMEVEEDDEVDSPIETSVESVDNENE</sequence>
<dbReference type="GO" id="GO:0003735">
    <property type="term" value="F:structural constituent of ribosome"/>
    <property type="evidence" value="ECO:0007669"/>
    <property type="project" value="InterPro"/>
</dbReference>
<comment type="subunit">
    <text evidence="5">Part of the 50S ribosomal subunit; part of the 5S rRNA/L5/L18/L25 subcomplex. Contacts the 5S rRNA. Binds to the 5S rRNA independently of L5 and L18.</text>
</comment>
<dbReference type="InterPro" id="IPR020930">
    <property type="entry name" value="Ribosomal_uL5_bac-type"/>
</dbReference>
<feature type="compositionally biased region" description="Basic and acidic residues" evidence="6">
    <location>
        <begin position="10"/>
        <end position="20"/>
    </location>
</feature>
<keyword evidence="2 5" id="KW-0694">RNA-binding</keyword>
<dbReference type="InterPro" id="IPR020056">
    <property type="entry name" value="Rbsml_bL25/Gln-tRNA_synth_N"/>
</dbReference>
<evidence type="ECO:0000256" key="2">
    <source>
        <dbReference type="ARBA" id="ARBA00022884"/>
    </source>
</evidence>
<evidence type="ECO:0000256" key="6">
    <source>
        <dbReference type="SAM" id="MobiDB-lite"/>
    </source>
</evidence>
<dbReference type="EMBL" id="JANKAS010000001">
    <property type="protein sequence ID" value="MCR1897784.1"/>
    <property type="molecule type" value="Genomic_DNA"/>
</dbReference>
<organism evidence="9 10">
    <name type="scientific">Irregularibacter muris</name>
    <dbReference type="NCBI Taxonomy" id="1796619"/>
    <lineage>
        <taxon>Bacteria</taxon>
        <taxon>Bacillati</taxon>
        <taxon>Bacillota</taxon>
        <taxon>Clostridia</taxon>
        <taxon>Eubacteriales</taxon>
        <taxon>Eubacteriaceae</taxon>
        <taxon>Irregularibacter</taxon>
    </lineage>
</organism>
<keyword evidence="1 5" id="KW-0699">rRNA-binding</keyword>
<feature type="domain" description="Large ribosomal subunit protein bL25 L25" evidence="7">
    <location>
        <begin position="6"/>
        <end position="92"/>
    </location>
</feature>
<dbReference type="InterPro" id="IPR029751">
    <property type="entry name" value="Ribosomal_L25_dom"/>
</dbReference>
<evidence type="ECO:0000313" key="10">
    <source>
        <dbReference type="Proteomes" id="UP001205748"/>
    </source>
</evidence>
<comment type="function">
    <text evidence="5">This is one of the proteins that binds to the 5S RNA in the ribosome where it forms part of the central protuberance.</text>
</comment>
<evidence type="ECO:0000313" key="9">
    <source>
        <dbReference type="EMBL" id="MCR1897784.1"/>
    </source>
</evidence>
<evidence type="ECO:0000256" key="3">
    <source>
        <dbReference type="ARBA" id="ARBA00022980"/>
    </source>
</evidence>
<dbReference type="SUPFAM" id="SSF50715">
    <property type="entry name" value="Ribosomal protein L25-like"/>
    <property type="match status" value="1"/>
</dbReference>
<name>A0AAE3HEQ1_9FIRM</name>
<dbReference type="Pfam" id="PF01386">
    <property type="entry name" value="Ribosomal_L25p"/>
    <property type="match status" value="1"/>
</dbReference>
<dbReference type="InterPro" id="IPR011035">
    <property type="entry name" value="Ribosomal_bL25/Gln-tRNA_synth"/>
</dbReference>
<evidence type="ECO:0000259" key="7">
    <source>
        <dbReference type="Pfam" id="PF01386"/>
    </source>
</evidence>
<dbReference type="CDD" id="cd00495">
    <property type="entry name" value="Ribosomal_L25_TL5_CTC"/>
    <property type="match status" value="1"/>
</dbReference>
<dbReference type="HAMAP" id="MF_01334">
    <property type="entry name" value="Ribosomal_bL25_CTC"/>
    <property type="match status" value="1"/>
</dbReference>
<dbReference type="AlphaFoldDB" id="A0AAE3HEQ1"/>
<dbReference type="InterPro" id="IPR001021">
    <property type="entry name" value="Ribosomal_bL25_long"/>
</dbReference>
<keyword evidence="4 5" id="KW-0687">Ribonucleoprotein</keyword>
<evidence type="ECO:0000256" key="1">
    <source>
        <dbReference type="ARBA" id="ARBA00022730"/>
    </source>
</evidence>
<dbReference type="Gene3D" id="2.40.240.10">
    <property type="entry name" value="Ribosomal Protein L25, Chain P"/>
    <property type="match status" value="1"/>
</dbReference>
<dbReference type="GO" id="GO:0008097">
    <property type="term" value="F:5S rRNA binding"/>
    <property type="evidence" value="ECO:0007669"/>
    <property type="project" value="InterPro"/>
</dbReference>
<evidence type="ECO:0000256" key="4">
    <source>
        <dbReference type="ARBA" id="ARBA00023274"/>
    </source>
</evidence>
<evidence type="ECO:0000256" key="5">
    <source>
        <dbReference type="HAMAP-Rule" id="MF_01334"/>
    </source>
</evidence>
<dbReference type="NCBIfam" id="TIGR00731">
    <property type="entry name" value="bL25_bact_ctc"/>
    <property type="match status" value="1"/>
</dbReference>
<dbReference type="PANTHER" id="PTHR33284:SF1">
    <property type="entry name" value="RIBOSOMAL PROTEIN L25_GLN-TRNA SYNTHETASE, ANTI-CODON-BINDING DOMAIN-CONTAINING PROTEIN"/>
    <property type="match status" value="1"/>
</dbReference>
<feature type="domain" description="Large ribosomal subunit protein bL25 beta" evidence="8">
    <location>
        <begin position="102"/>
        <end position="181"/>
    </location>
</feature>
<dbReference type="GO" id="GO:0022625">
    <property type="term" value="C:cytosolic large ribosomal subunit"/>
    <property type="evidence" value="ECO:0007669"/>
    <property type="project" value="TreeGrafter"/>
</dbReference>
<proteinExistence type="inferred from homology"/>
<dbReference type="Pfam" id="PF14693">
    <property type="entry name" value="Ribosomal_TL5_C"/>
    <property type="match status" value="1"/>
</dbReference>
<evidence type="ECO:0000259" key="8">
    <source>
        <dbReference type="Pfam" id="PF14693"/>
    </source>
</evidence>
<accession>A0AAE3HEQ1</accession>
<keyword evidence="3 5" id="KW-0689">Ribosomal protein</keyword>
<keyword evidence="10" id="KW-1185">Reference proteome</keyword>
<dbReference type="Gene3D" id="2.170.120.20">
    <property type="entry name" value="Ribosomal protein L25, beta domain"/>
    <property type="match status" value="1"/>
</dbReference>
<dbReference type="Proteomes" id="UP001205748">
    <property type="component" value="Unassembled WGS sequence"/>
</dbReference>
<gene>
    <name evidence="5" type="primary">rplY</name>
    <name evidence="5" type="synonym">ctc</name>
    <name evidence="9" type="ORF">NSA47_02120</name>
</gene>
<dbReference type="RefSeq" id="WP_257529207.1">
    <property type="nucleotide sequence ID" value="NZ_JANKAS010000001.1"/>
</dbReference>
<protein>
    <recommendedName>
        <fullName evidence="5">Large ribosomal subunit protein bL25</fullName>
    </recommendedName>
    <alternativeName>
        <fullName evidence="5">General stress protein CTC</fullName>
    </alternativeName>
</protein>
<dbReference type="PANTHER" id="PTHR33284">
    <property type="entry name" value="RIBOSOMAL PROTEIN L25/GLN-TRNA SYNTHETASE, ANTI-CODON-BINDING DOMAIN-CONTAINING PROTEIN"/>
    <property type="match status" value="1"/>
</dbReference>
<dbReference type="InterPro" id="IPR037121">
    <property type="entry name" value="Ribosomal_bL25_C"/>
</dbReference>
<comment type="caution">
    <text evidence="9">The sequence shown here is derived from an EMBL/GenBank/DDBJ whole genome shotgun (WGS) entry which is preliminary data.</text>
</comment>
<dbReference type="InterPro" id="IPR020057">
    <property type="entry name" value="Ribosomal_bL25_b-dom"/>
</dbReference>
<comment type="similarity">
    <text evidence="5">Belongs to the bacterial ribosomal protein bL25 family. CTC subfamily.</text>
</comment>